<dbReference type="EMBL" id="JBBPBN010001455">
    <property type="protein sequence ID" value="KAK8478211.1"/>
    <property type="molecule type" value="Genomic_DNA"/>
</dbReference>
<accession>A0ABR1ZDR9</accession>
<gene>
    <name evidence="2" type="ORF">V6N11_030879</name>
</gene>
<evidence type="ECO:0000313" key="3">
    <source>
        <dbReference type="Proteomes" id="UP001396334"/>
    </source>
</evidence>
<dbReference type="Proteomes" id="UP001396334">
    <property type="component" value="Unassembled WGS sequence"/>
</dbReference>
<keyword evidence="3" id="KW-1185">Reference proteome</keyword>
<proteinExistence type="predicted"/>
<organism evidence="2 3">
    <name type="scientific">Hibiscus sabdariffa</name>
    <name type="common">roselle</name>
    <dbReference type="NCBI Taxonomy" id="183260"/>
    <lineage>
        <taxon>Eukaryota</taxon>
        <taxon>Viridiplantae</taxon>
        <taxon>Streptophyta</taxon>
        <taxon>Embryophyta</taxon>
        <taxon>Tracheophyta</taxon>
        <taxon>Spermatophyta</taxon>
        <taxon>Magnoliopsida</taxon>
        <taxon>eudicotyledons</taxon>
        <taxon>Gunneridae</taxon>
        <taxon>Pentapetalae</taxon>
        <taxon>rosids</taxon>
        <taxon>malvids</taxon>
        <taxon>Malvales</taxon>
        <taxon>Malvaceae</taxon>
        <taxon>Malvoideae</taxon>
        <taxon>Hibiscus</taxon>
    </lineage>
</organism>
<comment type="caution">
    <text evidence="2">The sequence shown here is derived from an EMBL/GenBank/DDBJ whole genome shotgun (WGS) entry which is preliminary data.</text>
</comment>
<protein>
    <submittedName>
        <fullName evidence="2">Uncharacterized protein</fullName>
    </submittedName>
</protein>
<feature type="region of interest" description="Disordered" evidence="1">
    <location>
        <begin position="44"/>
        <end position="67"/>
    </location>
</feature>
<reference evidence="2 3" key="1">
    <citation type="journal article" date="2024" name="G3 (Bethesda)">
        <title>Genome assembly of Hibiscus sabdariffa L. provides insights into metabolisms of medicinal natural products.</title>
        <authorList>
            <person name="Kim T."/>
        </authorList>
    </citation>
    <scope>NUCLEOTIDE SEQUENCE [LARGE SCALE GENOMIC DNA]</scope>
    <source>
        <strain evidence="2">TK-2024</strain>
        <tissue evidence="2">Old leaves</tissue>
    </source>
</reference>
<evidence type="ECO:0000313" key="2">
    <source>
        <dbReference type="EMBL" id="KAK8478211.1"/>
    </source>
</evidence>
<evidence type="ECO:0000256" key="1">
    <source>
        <dbReference type="SAM" id="MobiDB-lite"/>
    </source>
</evidence>
<name>A0ABR1ZDR9_9ROSI</name>
<sequence>MLENTTYRWETILVVVLAGSDQSLYEIEGGINGEKVKEKEARLEKATHQNVDEEEVMTLGGDEKIVE</sequence>